<evidence type="ECO:0000256" key="1">
    <source>
        <dbReference type="SAM" id="Phobius"/>
    </source>
</evidence>
<keyword evidence="1" id="KW-0812">Transmembrane</keyword>
<dbReference type="OrthoDB" id="5784at2759"/>
<dbReference type="AlphaFoldDB" id="A0A5C3KHM1"/>
<dbReference type="STRING" id="230819.A0A5C3KHM1"/>
<gene>
    <name evidence="2" type="ORF">FA15DRAFT_674350</name>
</gene>
<dbReference type="EMBL" id="ML210337">
    <property type="protein sequence ID" value="TFK19512.1"/>
    <property type="molecule type" value="Genomic_DNA"/>
</dbReference>
<dbReference type="Proteomes" id="UP000307440">
    <property type="component" value="Unassembled WGS sequence"/>
</dbReference>
<evidence type="ECO:0000313" key="3">
    <source>
        <dbReference type="Proteomes" id="UP000307440"/>
    </source>
</evidence>
<reference evidence="2 3" key="1">
    <citation type="journal article" date="2019" name="Nat. Ecol. Evol.">
        <title>Megaphylogeny resolves global patterns of mushroom evolution.</title>
        <authorList>
            <person name="Varga T."/>
            <person name="Krizsan K."/>
            <person name="Foldi C."/>
            <person name="Dima B."/>
            <person name="Sanchez-Garcia M."/>
            <person name="Sanchez-Ramirez S."/>
            <person name="Szollosi G.J."/>
            <person name="Szarkandi J.G."/>
            <person name="Papp V."/>
            <person name="Albert L."/>
            <person name="Andreopoulos W."/>
            <person name="Angelini C."/>
            <person name="Antonin V."/>
            <person name="Barry K.W."/>
            <person name="Bougher N.L."/>
            <person name="Buchanan P."/>
            <person name="Buyck B."/>
            <person name="Bense V."/>
            <person name="Catcheside P."/>
            <person name="Chovatia M."/>
            <person name="Cooper J."/>
            <person name="Damon W."/>
            <person name="Desjardin D."/>
            <person name="Finy P."/>
            <person name="Geml J."/>
            <person name="Haridas S."/>
            <person name="Hughes K."/>
            <person name="Justo A."/>
            <person name="Karasinski D."/>
            <person name="Kautmanova I."/>
            <person name="Kiss B."/>
            <person name="Kocsube S."/>
            <person name="Kotiranta H."/>
            <person name="LaButti K.M."/>
            <person name="Lechner B.E."/>
            <person name="Liimatainen K."/>
            <person name="Lipzen A."/>
            <person name="Lukacs Z."/>
            <person name="Mihaltcheva S."/>
            <person name="Morgado L.N."/>
            <person name="Niskanen T."/>
            <person name="Noordeloos M.E."/>
            <person name="Ohm R.A."/>
            <person name="Ortiz-Santana B."/>
            <person name="Ovrebo C."/>
            <person name="Racz N."/>
            <person name="Riley R."/>
            <person name="Savchenko A."/>
            <person name="Shiryaev A."/>
            <person name="Soop K."/>
            <person name="Spirin V."/>
            <person name="Szebenyi C."/>
            <person name="Tomsovsky M."/>
            <person name="Tulloss R.E."/>
            <person name="Uehling J."/>
            <person name="Grigoriev I.V."/>
            <person name="Vagvolgyi C."/>
            <person name="Papp T."/>
            <person name="Martin F.M."/>
            <person name="Miettinen O."/>
            <person name="Hibbett D.S."/>
            <person name="Nagy L.G."/>
        </authorList>
    </citation>
    <scope>NUCLEOTIDE SEQUENCE [LARGE SCALE GENOMIC DNA]</scope>
    <source>
        <strain evidence="2 3">CBS 121175</strain>
    </source>
</reference>
<keyword evidence="1" id="KW-0472">Membrane</keyword>
<sequence>MSRMLKILIPIAYAVVLTILATSQFFPGSPIFIYLLSFHSSQFFPLDVRPSVSVSLLPTLPGAPTASATSPSHFAYMNLAGVLIQILFPAPRRGTRSSTASRPSTMA</sequence>
<protein>
    <submittedName>
        <fullName evidence="2">Uncharacterized protein</fullName>
    </submittedName>
</protein>
<name>A0A5C3KHM1_COPMA</name>
<evidence type="ECO:0000313" key="2">
    <source>
        <dbReference type="EMBL" id="TFK19512.1"/>
    </source>
</evidence>
<keyword evidence="1" id="KW-1133">Transmembrane helix</keyword>
<keyword evidence="3" id="KW-1185">Reference proteome</keyword>
<proteinExistence type="predicted"/>
<organism evidence="2 3">
    <name type="scientific">Coprinopsis marcescibilis</name>
    <name type="common">Agaric fungus</name>
    <name type="synonym">Psathyrella marcescibilis</name>
    <dbReference type="NCBI Taxonomy" id="230819"/>
    <lineage>
        <taxon>Eukaryota</taxon>
        <taxon>Fungi</taxon>
        <taxon>Dikarya</taxon>
        <taxon>Basidiomycota</taxon>
        <taxon>Agaricomycotina</taxon>
        <taxon>Agaricomycetes</taxon>
        <taxon>Agaricomycetidae</taxon>
        <taxon>Agaricales</taxon>
        <taxon>Agaricineae</taxon>
        <taxon>Psathyrellaceae</taxon>
        <taxon>Coprinopsis</taxon>
    </lineage>
</organism>
<accession>A0A5C3KHM1</accession>
<feature type="transmembrane region" description="Helical" evidence="1">
    <location>
        <begin position="7"/>
        <end position="26"/>
    </location>
</feature>